<evidence type="ECO:0000256" key="1">
    <source>
        <dbReference type="SAM" id="SignalP"/>
    </source>
</evidence>
<evidence type="ECO:0008006" key="4">
    <source>
        <dbReference type="Google" id="ProtNLM"/>
    </source>
</evidence>
<dbReference type="InterPro" id="IPR024422">
    <property type="entry name" value="Protein_unknown_function_OB"/>
</dbReference>
<organism evidence="2 3">
    <name type="scientific">Blastopirellula marina</name>
    <dbReference type="NCBI Taxonomy" id="124"/>
    <lineage>
        <taxon>Bacteria</taxon>
        <taxon>Pseudomonadati</taxon>
        <taxon>Planctomycetota</taxon>
        <taxon>Planctomycetia</taxon>
        <taxon>Pirellulales</taxon>
        <taxon>Pirellulaceae</taxon>
        <taxon>Blastopirellula</taxon>
    </lineage>
</organism>
<comment type="caution">
    <text evidence="2">The sequence shown here is derived from an EMBL/GenBank/DDBJ whole genome shotgun (WGS) entry which is preliminary data.</text>
</comment>
<name>A0A2S8GS64_9BACT</name>
<gene>
    <name evidence="2" type="ORF">C5Y93_04215</name>
</gene>
<dbReference type="PROSITE" id="PS51257">
    <property type="entry name" value="PROKAR_LIPOPROTEIN"/>
    <property type="match status" value="1"/>
</dbReference>
<dbReference type="Proteomes" id="UP000237819">
    <property type="component" value="Unassembled WGS sequence"/>
</dbReference>
<dbReference type="Pfam" id="PF12869">
    <property type="entry name" value="tRNA_anti-like"/>
    <property type="match status" value="1"/>
</dbReference>
<evidence type="ECO:0000313" key="2">
    <source>
        <dbReference type="EMBL" id="PQO47252.1"/>
    </source>
</evidence>
<dbReference type="RefSeq" id="WP_105334140.1">
    <property type="nucleotide sequence ID" value="NZ_PUHZ01000005.1"/>
</dbReference>
<dbReference type="EMBL" id="PUHZ01000005">
    <property type="protein sequence ID" value="PQO47252.1"/>
    <property type="molecule type" value="Genomic_DNA"/>
</dbReference>
<feature type="signal peptide" evidence="1">
    <location>
        <begin position="1"/>
        <end position="17"/>
    </location>
</feature>
<feature type="chain" id="PRO_5015498159" description="DUF5666 domain-containing protein" evidence="1">
    <location>
        <begin position="18"/>
        <end position="279"/>
    </location>
</feature>
<dbReference type="AlphaFoldDB" id="A0A2S8GS64"/>
<sequence>MLRHVQLALFLLGLAVAVGCDSSSQPEANVINGTPKSPAPDGVAALPPAIDIPADSTPVFKGSATALRSAFLGDQEDATKRFAGKWVQISGKFLQRGSNYIELEREDGVVGPSAHCQFQPNQGYDAMNSLRGRPITLKGVVDDFNFGATFLIHCEVIELGQDPQKLLTATVDEISEAFQTDEAAAAKQYGDRTLRVDGVVAEVKESELLLRGEDEKSTHFVACTLPISDPDLKDLKPGMPVKVIGSSATFGESADFQTHGKIVMLSYGRMWKEAAESAQ</sequence>
<accession>A0A2S8GS64</accession>
<evidence type="ECO:0000313" key="3">
    <source>
        <dbReference type="Proteomes" id="UP000237819"/>
    </source>
</evidence>
<keyword evidence="1" id="KW-0732">Signal</keyword>
<protein>
    <recommendedName>
        <fullName evidence="4">DUF5666 domain-containing protein</fullName>
    </recommendedName>
</protein>
<reference evidence="2 3" key="1">
    <citation type="submission" date="2018-02" db="EMBL/GenBank/DDBJ databases">
        <title>Comparative genomes isolates from brazilian mangrove.</title>
        <authorList>
            <person name="Araujo J.E."/>
            <person name="Taketani R.G."/>
            <person name="Silva M.C.P."/>
            <person name="Loureco M.V."/>
            <person name="Andreote F.D."/>
        </authorList>
    </citation>
    <scope>NUCLEOTIDE SEQUENCE [LARGE SCALE GENOMIC DNA]</scope>
    <source>
        <strain evidence="2 3">Nap-Phe MGV</strain>
    </source>
</reference>
<proteinExistence type="predicted"/>